<organism evidence="1 2">
    <name type="scientific">Manihot esculenta</name>
    <name type="common">Cassava</name>
    <name type="synonym">Jatropha manihot</name>
    <dbReference type="NCBI Taxonomy" id="3983"/>
    <lineage>
        <taxon>Eukaryota</taxon>
        <taxon>Viridiplantae</taxon>
        <taxon>Streptophyta</taxon>
        <taxon>Embryophyta</taxon>
        <taxon>Tracheophyta</taxon>
        <taxon>Spermatophyta</taxon>
        <taxon>Magnoliopsida</taxon>
        <taxon>eudicotyledons</taxon>
        <taxon>Gunneridae</taxon>
        <taxon>Pentapetalae</taxon>
        <taxon>rosids</taxon>
        <taxon>fabids</taxon>
        <taxon>Malpighiales</taxon>
        <taxon>Euphorbiaceae</taxon>
        <taxon>Crotonoideae</taxon>
        <taxon>Manihoteae</taxon>
        <taxon>Manihot</taxon>
    </lineage>
</organism>
<comment type="caution">
    <text evidence="1">The sequence shown here is derived from an EMBL/GenBank/DDBJ whole genome shotgun (WGS) entry which is preliminary data.</text>
</comment>
<sequence>MDSRTGENQERSKYDSAIDLFSLLHEDLVLDILSYLPPRDVARSSVLSKSWHHVWNSIPTENFHFFYDGRRDSNAINNFINSVDDSLQEFRGRQITKIKSFSLCLPIPYAEEFPCLDDWIGLVTHHCIEELQICIDFAMIKFPRAIFQAKSLSVLRLQGFTMRGTVLGGDITLPCLKILSLSGVYNSDLMTEKFLSSCPSLEQFSILASDLKNLHISNLPKLKKVEAEVSHKIHIEGLNIQILRCTIFRSSGLELEELHCNNLKELSVHADITNYWIQQLFEKFHLLEILHLKSFQLCQRVFISSHKLKRLSLDLNTRPEVLDINAPNLKSLTYRGETLPCLCRMNTSSPQIAKMGIDATKEFIGRAWFLRLKNYLGVFHNHELLALSVYSNEISFNPTEWTDKYRPQPCRLERMEIIHVKSAIISNYSALLDGLLCCAPPRILQFKYLPKHNSELIKFFYETLTTNMEEHQQCPFNCKLWCWRHILKDVKIKIQKHNGVEQKGEFVSLQNLECGDLVIFEFTW</sequence>
<dbReference type="Proteomes" id="UP000091857">
    <property type="component" value="Chromosome 11"/>
</dbReference>
<dbReference type="EMBL" id="CM004397">
    <property type="protein sequence ID" value="KAG8643345.1"/>
    <property type="molecule type" value="Genomic_DNA"/>
</dbReference>
<name>A0ACB7GSZ6_MANES</name>
<keyword evidence="2" id="KW-1185">Reference proteome</keyword>
<accession>A0ACB7GSZ6</accession>
<protein>
    <submittedName>
        <fullName evidence="1">Uncharacterized protein</fullName>
    </submittedName>
</protein>
<gene>
    <name evidence="1" type="ORF">MANES_11G030101v8</name>
</gene>
<evidence type="ECO:0000313" key="2">
    <source>
        <dbReference type="Proteomes" id="UP000091857"/>
    </source>
</evidence>
<reference evidence="2" key="1">
    <citation type="journal article" date="2016" name="Nat. Biotechnol.">
        <title>Sequencing wild and cultivated cassava and related species reveals extensive interspecific hybridization and genetic diversity.</title>
        <authorList>
            <person name="Bredeson J.V."/>
            <person name="Lyons J.B."/>
            <person name="Prochnik S.E."/>
            <person name="Wu G.A."/>
            <person name="Ha C.M."/>
            <person name="Edsinger-Gonzales E."/>
            <person name="Grimwood J."/>
            <person name="Schmutz J."/>
            <person name="Rabbi I.Y."/>
            <person name="Egesi C."/>
            <person name="Nauluvula P."/>
            <person name="Lebot V."/>
            <person name="Ndunguru J."/>
            <person name="Mkamilo G."/>
            <person name="Bart R.S."/>
            <person name="Setter T.L."/>
            <person name="Gleadow R.M."/>
            <person name="Kulakow P."/>
            <person name="Ferguson M.E."/>
            <person name="Rounsley S."/>
            <person name="Rokhsar D.S."/>
        </authorList>
    </citation>
    <scope>NUCLEOTIDE SEQUENCE [LARGE SCALE GENOMIC DNA]</scope>
    <source>
        <strain evidence="2">cv. AM560-2</strain>
    </source>
</reference>
<proteinExistence type="predicted"/>
<evidence type="ECO:0000313" key="1">
    <source>
        <dbReference type="EMBL" id="KAG8643345.1"/>
    </source>
</evidence>